<evidence type="ECO:0000256" key="1">
    <source>
        <dbReference type="SAM" id="Phobius"/>
    </source>
</evidence>
<dbReference type="GO" id="GO:0006506">
    <property type="term" value="P:GPI anchor biosynthetic process"/>
    <property type="evidence" value="ECO:0007669"/>
    <property type="project" value="InterPro"/>
</dbReference>
<dbReference type="AlphaFoldDB" id="A0AAN8HW25"/>
<comment type="caution">
    <text evidence="2">The sequence shown here is derived from an EMBL/GenBank/DDBJ whole genome shotgun (WGS) entry which is preliminary data.</text>
</comment>
<keyword evidence="1" id="KW-0472">Membrane</keyword>
<dbReference type="GO" id="GO:0051267">
    <property type="term" value="F:CP2 mannose-ethanolamine phosphotransferase activity"/>
    <property type="evidence" value="ECO:0007669"/>
    <property type="project" value="TreeGrafter"/>
</dbReference>
<dbReference type="InterPro" id="IPR039527">
    <property type="entry name" value="PIGG/GPI7"/>
</dbReference>
<dbReference type="PANTHER" id="PTHR23072:SF0">
    <property type="entry name" value="GPI ETHANOLAMINE PHOSPHATE TRANSFERASE 2"/>
    <property type="match status" value="1"/>
</dbReference>
<name>A0AAN8HW25_CHAGU</name>
<sequence>MALGSTDAVTDEPVRAPGAQELIKNALCAISSECWEWTLIDSSPTGSLHTLKLYLRSPVAVGHGCYCLALLRSVPAAAYIVLVTTLRYHLFIWSVFSPKLLYEAMHLLLTAGVCLFFNTMEQSHTASKS</sequence>
<evidence type="ECO:0000313" key="3">
    <source>
        <dbReference type="Proteomes" id="UP001331515"/>
    </source>
</evidence>
<dbReference type="Proteomes" id="UP001331515">
    <property type="component" value="Unassembled WGS sequence"/>
</dbReference>
<feature type="transmembrane region" description="Helical" evidence="1">
    <location>
        <begin position="102"/>
        <end position="120"/>
    </location>
</feature>
<accession>A0AAN8HW25</accession>
<keyword evidence="1" id="KW-1133">Transmembrane helix</keyword>
<keyword evidence="3" id="KW-1185">Reference proteome</keyword>
<evidence type="ECO:0000313" key="2">
    <source>
        <dbReference type="EMBL" id="KAK5925479.1"/>
    </source>
</evidence>
<protein>
    <submittedName>
        <fullName evidence="2">Uncharacterized protein</fullName>
    </submittedName>
</protein>
<feature type="transmembrane region" description="Helical" evidence="1">
    <location>
        <begin position="76"/>
        <end position="96"/>
    </location>
</feature>
<keyword evidence="1" id="KW-0812">Transmembrane</keyword>
<dbReference type="EMBL" id="JAURVH010001520">
    <property type="protein sequence ID" value="KAK5925479.1"/>
    <property type="molecule type" value="Genomic_DNA"/>
</dbReference>
<reference evidence="2 3" key="1">
    <citation type="journal article" date="2023" name="Mol. Biol. Evol.">
        <title>Genomics of Secondarily Temperate Adaptation in the Only Non-Antarctic Icefish.</title>
        <authorList>
            <person name="Rivera-Colon A.G."/>
            <person name="Rayamajhi N."/>
            <person name="Minhas B.F."/>
            <person name="Madrigal G."/>
            <person name="Bilyk K.T."/>
            <person name="Yoon V."/>
            <person name="Hune M."/>
            <person name="Gregory S."/>
            <person name="Cheng C.H.C."/>
            <person name="Catchen J.M."/>
        </authorList>
    </citation>
    <scope>NUCLEOTIDE SEQUENCE [LARGE SCALE GENOMIC DNA]</scope>
    <source>
        <tissue evidence="2">White muscle</tissue>
    </source>
</reference>
<dbReference type="PANTHER" id="PTHR23072">
    <property type="entry name" value="PHOSPHATIDYLINOSITOL GLYCAN-RELATED"/>
    <property type="match status" value="1"/>
</dbReference>
<gene>
    <name evidence="2" type="ORF">CgunFtcFv8_018000</name>
</gene>
<organism evidence="2 3">
    <name type="scientific">Champsocephalus gunnari</name>
    <name type="common">Mackerel icefish</name>
    <dbReference type="NCBI Taxonomy" id="52237"/>
    <lineage>
        <taxon>Eukaryota</taxon>
        <taxon>Metazoa</taxon>
        <taxon>Chordata</taxon>
        <taxon>Craniata</taxon>
        <taxon>Vertebrata</taxon>
        <taxon>Euteleostomi</taxon>
        <taxon>Actinopterygii</taxon>
        <taxon>Neopterygii</taxon>
        <taxon>Teleostei</taxon>
        <taxon>Neoteleostei</taxon>
        <taxon>Acanthomorphata</taxon>
        <taxon>Eupercaria</taxon>
        <taxon>Perciformes</taxon>
        <taxon>Notothenioidei</taxon>
        <taxon>Channichthyidae</taxon>
        <taxon>Champsocephalus</taxon>
    </lineage>
</organism>
<proteinExistence type="predicted"/>
<dbReference type="GO" id="GO:0005789">
    <property type="term" value="C:endoplasmic reticulum membrane"/>
    <property type="evidence" value="ECO:0007669"/>
    <property type="project" value="TreeGrafter"/>
</dbReference>